<organism evidence="2 3">
    <name type="scientific">Elaeophora elaphi</name>
    <dbReference type="NCBI Taxonomy" id="1147741"/>
    <lineage>
        <taxon>Eukaryota</taxon>
        <taxon>Metazoa</taxon>
        <taxon>Ecdysozoa</taxon>
        <taxon>Nematoda</taxon>
        <taxon>Chromadorea</taxon>
        <taxon>Rhabditida</taxon>
        <taxon>Spirurina</taxon>
        <taxon>Spiruromorpha</taxon>
        <taxon>Filarioidea</taxon>
        <taxon>Onchocercidae</taxon>
        <taxon>Elaeophora</taxon>
    </lineage>
</organism>
<feature type="chain" id="PRO_5006447841" evidence="1">
    <location>
        <begin position="26"/>
        <end position="261"/>
    </location>
</feature>
<accession>A0A0R3RWL1</accession>
<feature type="signal peptide" evidence="1">
    <location>
        <begin position="1"/>
        <end position="25"/>
    </location>
</feature>
<evidence type="ECO:0000313" key="2">
    <source>
        <dbReference type="Proteomes" id="UP000050640"/>
    </source>
</evidence>
<name>A0A0R3RWL1_9BILA</name>
<keyword evidence="2" id="KW-1185">Reference proteome</keyword>
<evidence type="ECO:0000256" key="1">
    <source>
        <dbReference type="SAM" id="SignalP"/>
    </source>
</evidence>
<sequence length="261" mass="28072">MWSTTTPLALTILISMMIIFSTSHAYALDGFGCCIFCNNMFCNFRAPCPPKAPSCNCPCGFPMLPQFPPMPPQLPSPLLPPPTFPQYSAYPSGGGGYATPYSSNARQQVVENGYLQEPSSYKIPPSISPNQPYQSIYQNMGAYGYNNFNSNLKQFEQTSGGASGGYATGPYGVENGNFGDYAAYGLPQNVQKESRFGELPQQVPASGAGQYITSAINHASQSDTPVAVTVGTYGTEYNSSPAGDYEKKTKAFLKVRKSQLA</sequence>
<dbReference type="AlphaFoldDB" id="A0A0R3RWL1"/>
<reference evidence="3" key="1">
    <citation type="submission" date="2017-02" db="UniProtKB">
        <authorList>
            <consortium name="WormBaseParasite"/>
        </authorList>
    </citation>
    <scope>IDENTIFICATION</scope>
</reference>
<proteinExistence type="predicted"/>
<protein>
    <submittedName>
        <fullName evidence="3">Uncharacterized protein</fullName>
    </submittedName>
</protein>
<keyword evidence="1" id="KW-0732">Signal</keyword>
<dbReference type="WBParaSite" id="EEL_0000655701-mRNA-1">
    <property type="protein sequence ID" value="EEL_0000655701-mRNA-1"/>
    <property type="gene ID" value="EEL_0000655701"/>
</dbReference>
<dbReference type="Proteomes" id="UP000050640">
    <property type="component" value="Unplaced"/>
</dbReference>
<evidence type="ECO:0000313" key="3">
    <source>
        <dbReference type="WBParaSite" id="EEL_0000655701-mRNA-1"/>
    </source>
</evidence>